<evidence type="ECO:0000256" key="2">
    <source>
        <dbReference type="PROSITE-ProRule" id="PRU00317"/>
    </source>
</evidence>
<dbReference type="PROSITE" id="PS50302">
    <property type="entry name" value="PUM"/>
    <property type="match status" value="6"/>
</dbReference>
<dbReference type="InterPro" id="IPR016024">
    <property type="entry name" value="ARM-type_fold"/>
</dbReference>
<dbReference type="GO" id="GO:0010608">
    <property type="term" value="P:post-transcriptional regulation of gene expression"/>
    <property type="evidence" value="ECO:0007669"/>
    <property type="project" value="TreeGrafter"/>
</dbReference>
<evidence type="ECO:0000256" key="3">
    <source>
        <dbReference type="SAM" id="MobiDB-lite"/>
    </source>
</evidence>
<proteinExistence type="predicted"/>
<reference evidence="5" key="1">
    <citation type="submission" date="2018-11" db="EMBL/GenBank/DDBJ databases">
        <authorList>
            <consortium name="Pathogen Informatics"/>
        </authorList>
    </citation>
    <scope>NUCLEOTIDE SEQUENCE</scope>
</reference>
<evidence type="ECO:0000313" key="6">
    <source>
        <dbReference type="Proteomes" id="UP000784294"/>
    </source>
</evidence>
<name>A0A3S5CT38_9PLAT</name>
<evidence type="ECO:0000256" key="1">
    <source>
        <dbReference type="ARBA" id="ARBA00022737"/>
    </source>
</evidence>
<feature type="repeat" description="Pumilio" evidence="2">
    <location>
        <begin position="584"/>
        <end position="619"/>
    </location>
</feature>
<feature type="region of interest" description="Disordered" evidence="3">
    <location>
        <begin position="213"/>
        <end position="402"/>
    </location>
</feature>
<feature type="compositionally biased region" description="Low complexity" evidence="3">
    <location>
        <begin position="366"/>
        <end position="402"/>
    </location>
</feature>
<dbReference type="CDD" id="cd07920">
    <property type="entry name" value="Pumilio"/>
    <property type="match status" value="1"/>
</dbReference>
<feature type="compositionally biased region" description="Low complexity" evidence="3">
    <location>
        <begin position="340"/>
        <end position="356"/>
    </location>
</feature>
<feature type="compositionally biased region" description="Polar residues" evidence="3">
    <location>
        <begin position="225"/>
        <end position="234"/>
    </location>
</feature>
<feature type="repeat" description="Pumilio" evidence="2">
    <location>
        <begin position="440"/>
        <end position="475"/>
    </location>
</feature>
<dbReference type="SUPFAM" id="SSF48371">
    <property type="entry name" value="ARM repeat"/>
    <property type="match status" value="1"/>
</dbReference>
<feature type="compositionally biased region" description="Low complexity" evidence="3">
    <location>
        <begin position="307"/>
        <end position="316"/>
    </location>
</feature>
<dbReference type="InterPro" id="IPR011989">
    <property type="entry name" value="ARM-like"/>
</dbReference>
<dbReference type="PROSITE" id="PS50303">
    <property type="entry name" value="PUM_HD"/>
    <property type="match status" value="1"/>
</dbReference>
<feature type="repeat" description="Pumilio" evidence="2">
    <location>
        <begin position="548"/>
        <end position="583"/>
    </location>
</feature>
<protein>
    <recommendedName>
        <fullName evidence="4">PUM-HD domain-containing protein</fullName>
    </recommendedName>
</protein>
<comment type="caution">
    <text evidence="5">The sequence shown here is derived from an EMBL/GenBank/DDBJ whole genome shotgun (WGS) entry which is preliminary data.</text>
</comment>
<feature type="repeat" description="Pumilio" evidence="2">
    <location>
        <begin position="476"/>
        <end position="511"/>
    </location>
</feature>
<feature type="compositionally biased region" description="Low complexity" evidence="3">
    <location>
        <begin position="253"/>
        <end position="278"/>
    </location>
</feature>
<dbReference type="InterPro" id="IPR033133">
    <property type="entry name" value="PUM-HD"/>
</dbReference>
<dbReference type="Proteomes" id="UP000784294">
    <property type="component" value="Unassembled WGS sequence"/>
</dbReference>
<keyword evidence="1" id="KW-0677">Repeat</keyword>
<dbReference type="Pfam" id="PF00806">
    <property type="entry name" value="PUF"/>
    <property type="match status" value="6"/>
</dbReference>
<dbReference type="InterPro" id="IPR033712">
    <property type="entry name" value="Pumilio_RNA-bd"/>
</dbReference>
<evidence type="ECO:0000313" key="5">
    <source>
        <dbReference type="EMBL" id="VEL34539.1"/>
    </source>
</evidence>
<feature type="region of interest" description="Disordered" evidence="3">
    <location>
        <begin position="172"/>
        <end position="198"/>
    </location>
</feature>
<organism evidence="5 6">
    <name type="scientific">Protopolystoma xenopodis</name>
    <dbReference type="NCBI Taxonomy" id="117903"/>
    <lineage>
        <taxon>Eukaryota</taxon>
        <taxon>Metazoa</taxon>
        <taxon>Spiralia</taxon>
        <taxon>Lophotrochozoa</taxon>
        <taxon>Platyhelminthes</taxon>
        <taxon>Monogenea</taxon>
        <taxon>Polyopisthocotylea</taxon>
        <taxon>Polystomatidea</taxon>
        <taxon>Polystomatidae</taxon>
        <taxon>Protopolystoma</taxon>
    </lineage>
</organism>
<sequence length="656" mass="68919">MGFQTTAVSATSAAMGTGPLSCQPLQLISPGRFSIGNCGNATAAPSSSNANALSLAGSSIPSSAASPSNLIGTSIGNNICANGTSGNNNSHRLHLPPGLGIGLPSSAGLTRPPPSPILNQLGLSPPSLGISLAGIGMPGQSSIPSLLSSASRLPLGQLGSVTASAVCPQPPQQLAGGIIQSSSGASGPQGPSSGLPPGAMAAAIAAASIANMPSSSTSAPIASPQTGLGPTGMSSLAGLSRLVPQMPPPLPHPSNLRGPVSPGSAQALAASMLAGLSPSAPPPHSHLGQLPASPSLQASHPQHLMVQQQQQLGQIQYPMPNAHGNVPGLPPPPSASIGLPHPHLQHQTSQQQPQQHGHSRHHHHSTQQQQAQQQQSQQQLPQTSHQLQHPGSALLGGQTQSSGLTSSVVTPFSVGVPTRSQLLEDFRSSNPRFTNVQLSELRDHMVEFARDQHGSRFIQQKLETATPAEKQTVFAEILPQAGKLMTDVFGNYVIQKFFEFGTKEQKELLSTQLTGHVVEFATQMYGCRVIQKALEAVQAEAKIRIVSELKPFVTRCVKDQNGNHVIQKCIECVDPCELDFIIAAFRGQVAMLSAHPYGCRVIQRILEHCLPEQTRSILDELHQGVEQLVKDQYGNYVVQVYLLSLYYPLILFIMEF</sequence>
<feature type="repeat" description="Pumilio" evidence="2">
    <location>
        <begin position="512"/>
        <end position="547"/>
    </location>
</feature>
<dbReference type="InterPro" id="IPR001313">
    <property type="entry name" value="Pumilio_RNA-bd_rpt"/>
</dbReference>
<evidence type="ECO:0000259" key="4">
    <source>
        <dbReference type="PROSITE" id="PS50303"/>
    </source>
</evidence>
<dbReference type="AlphaFoldDB" id="A0A3S5CT38"/>
<dbReference type="PANTHER" id="PTHR12537">
    <property type="entry name" value="RNA BINDING PROTEIN PUMILIO-RELATED"/>
    <property type="match status" value="1"/>
</dbReference>
<gene>
    <name evidence="5" type="ORF">PXEA_LOCUS27979</name>
</gene>
<feature type="compositionally biased region" description="Low complexity" evidence="3">
    <location>
        <begin position="213"/>
        <end position="224"/>
    </location>
</feature>
<dbReference type="EMBL" id="CAAALY010247868">
    <property type="protein sequence ID" value="VEL34539.1"/>
    <property type="molecule type" value="Genomic_DNA"/>
</dbReference>
<dbReference type="Gene3D" id="1.25.10.10">
    <property type="entry name" value="Leucine-rich Repeat Variant"/>
    <property type="match status" value="1"/>
</dbReference>
<dbReference type="GO" id="GO:0005737">
    <property type="term" value="C:cytoplasm"/>
    <property type="evidence" value="ECO:0007669"/>
    <property type="project" value="TreeGrafter"/>
</dbReference>
<dbReference type="GO" id="GO:0003730">
    <property type="term" value="F:mRNA 3'-UTR binding"/>
    <property type="evidence" value="ECO:0007669"/>
    <property type="project" value="TreeGrafter"/>
</dbReference>
<feature type="domain" description="PUM-HD" evidence="4">
    <location>
        <begin position="418"/>
        <end position="656"/>
    </location>
</feature>
<feature type="repeat" description="Pumilio" evidence="2">
    <location>
        <begin position="620"/>
        <end position="655"/>
    </location>
</feature>
<dbReference type="OrthoDB" id="668540at2759"/>
<keyword evidence="6" id="KW-1185">Reference proteome</keyword>
<dbReference type="PANTHER" id="PTHR12537:SF12">
    <property type="entry name" value="MATERNAL PROTEIN PUMILIO"/>
    <property type="match status" value="1"/>
</dbReference>
<dbReference type="SMART" id="SM00025">
    <property type="entry name" value="Pumilio"/>
    <property type="match status" value="6"/>
</dbReference>
<accession>A0A3S5CT38</accession>